<dbReference type="PANTHER" id="PTHR11360">
    <property type="entry name" value="MONOCARBOXYLATE TRANSPORTER"/>
    <property type="match status" value="1"/>
</dbReference>
<dbReference type="InterPro" id="IPR050327">
    <property type="entry name" value="Proton-linked_MCT"/>
</dbReference>
<keyword evidence="1" id="KW-1133">Transmembrane helix</keyword>
<keyword evidence="1" id="KW-0812">Transmembrane</keyword>
<reference evidence="2 3" key="1">
    <citation type="submission" date="2022-01" db="EMBL/GenBank/DDBJ databases">
        <title>A chromosomal length assembly of Cordylochernes scorpioides.</title>
        <authorList>
            <person name="Zeh D."/>
            <person name="Zeh J."/>
        </authorList>
    </citation>
    <scope>NUCLEOTIDE SEQUENCE [LARGE SCALE GENOMIC DNA]</scope>
    <source>
        <strain evidence="2">IN4F17</strain>
        <tissue evidence="2">Whole Body</tissue>
    </source>
</reference>
<evidence type="ECO:0000256" key="1">
    <source>
        <dbReference type="SAM" id="Phobius"/>
    </source>
</evidence>
<dbReference type="SUPFAM" id="SSF103473">
    <property type="entry name" value="MFS general substrate transporter"/>
    <property type="match status" value="1"/>
</dbReference>
<proteinExistence type="predicted"/>
<sequence>MILLRREDLKCTFCGSGITTEMLHYLFDCAALSEERRKLNDKTGQLCPSFPALINEISKNRTPTEDEDDLRYDRPYGWVVAIASFYCNLVVEGTAFSFGLFLESFNREFGLTKSTTSWVGSSLAGTYLLMGRFPLLLCALMFWDVRASFVYGLLSKNSCHVLG</sequence>
<protein>
    <submittedName>
        <fullName evidence="2">Uncharacterized protein</fullName>
    </submittedName>
</protein>
<feature type="transmembrane region" description="Helical" evidence="1">
    <location>
        <begin position="122"/>
        <end position="143"/>
    </location>
</feature>
<dbReference type="Proteomes" id="UP001235939">
    <property type="component" value="Chromosome 08"/>
</dbReference>
<accession>A0ABY6KWV2</accession>
<keyword evidence="3" id="KW-1185">Reference proteome</keyword>
<feature type="transmembrane region" description="Helical" evidence="1">
    <location>
        <begin position="78"/>
        <end position="102"/>
    </location>
</feature>
<dbReference type="EMBL" id="CP092870">
    <property type="protein sequence ID" value="UYV71565.1"/>
    <property type="molecule type" value="Genomic_DNA"/>
</dbReference>
<keyword evidence="1" id="KW-0472">Membrane</keyword>
<dbReference type="PANTHER" id="PTHR11360:SF284">
    <property type="entry name" value="EG:103B4.3 PROTEIN-RELATED"/>
    <property type="match status" value="1"/>
</dbReference>
<organism evidence="2 3">
    <name type="scientific">Cordylochernes scorpioides</name>
    <dbReference type="NCBI Taxonomy" id="51811"/>
    <lineage>
        <taxon>Eukaryota</taxon>
        <taxon>Metazoa</taxon>
        <taxon>Ecdysozoa</taxon>
        <taxon>Arthropoda</taxon>
        <taxon>Chelicerata</taxon>
        <taxon>Arachnida</taxon>
        <taxon>Pseudoscorpiones</taxon>
        <taxon>Cheliferoidea</taxon>
        <taxon>Chernetidae</taxon>
        <taxon>Cordylochernes</taxon>
    </lineage>
</organism>
<evidence type="ECO:0000313" key="2">
    <source>
        <dbReference type="EMBL" id="UYV71565.1"/>
    </source>
</evidence>
<gene>
    <name evidence="2" type="ORF">LAZ67_8003702</name>
</gene>
<name>A0ABY6KWV2_9ARAC</name>
<dbReference type="InterPro" id="IPR036259">
    <property type="entry name" value="MFS_trans_sf"/>
</dbReference>
<evidence type="ECO:0000313" key="3">
    <source>
        <dbReference type="Proteomes" id="UP001235939"/>
    </source>
</evidence>